<dbReference type="eggNOG" id="COG0658">
    <property type="taxonomic scope" value="Bacteria"/>
</dbReference>
<evidence type="ECO:0000313" key="8">
    <source>
        <dbReference type="EMBL" id="EHM09804.1"/>
    </source>
</evidence>
<evidence type="ECO:0000256" key="3">
    <source>
        <dbReference type="ARBA" id="ARBA00022692"/>
    </source>
</evidence>
<protein>
    <submittedName>
        <fullName evidence="8">ComEC/Rec2-related protein</fullName>
    </submittedName>
</protein>
<keyword evidence="9" id="KW-1185">Reference proteome</keyword>
<evidence type="ECO:0000256" key="5">
    <source>
        <dbReference type="ARBA" id="ARBA00023136"/>
    </source>
</evidence>
<evidence type="ECO:0000313" key="9">
    <source>
        <dbReference type="Proteomes" id="UP000005730"/>
    </source>
</evidence>
<dbReference type="NCBIfam" id="TIGR00360">
    <property type="entry name" value="ComEC_N-term"/>
    <property type="match status" value="1"/>
</dbReference>
<evidence type="ECO:0000256" key="4">
    <source>
        <dbReference type="ARBA" id="ARBA00022989"/>
    </source>
</evidence>
<feature type="transmembrane region" description="Helical" evidence="6">
    <location>
        <begin position="197"/>
        <end position="221"/>
    </location>
</feature>
<organism evidence="8 9">
    <name type="scientific">Thermanaerovibrio velox DSM 12556</name>
    <dbReference type="NCBI Taxonomy" id="926567"/>
    <lineage>
        <taxon>Bacteria</taxon>
        <taxon>Thermotogati</taxon>
        <taxon>Synergistota</taxon>
        <taxon>Synergistia</taxon>
        <taxon>Synergistales</taxon>
        <taxon>Synergistaceae</taxon>
        <taxon>Thermanaerovibrio</taxon>
    </lineage>
</organism>
<feature type="transmembrane region" description="Helical" evidence="6">
    <location>
        <begin position="401"/>
        <end position="422"/>
    </location>
</feature>
<dbReference type="AlphaFoldDB" id="H0UQX5"/>
<reference evidence="8 9" key="1">
    <citation type="submission" date="2011-10" db="EMBL/GenBank/DDBJ databases">
        <title>The Noncontiguous Finished genome of Thermanaerovibrio velox DSM 12556.</title>
        <authorList>
            <consortium name="US DOE Joint Genome Institute (JGI-PGF)"/>
            <person name="Lucas S."/>
            <person name="Copeland A."/>
            <person name="Lapidus A."/>
            <person name="Glavina del Rio T."/>
            <person name="Dalin E."/>
            <person name="Tice H."/>
            <person name="Bruce D."/>
            <person name="Goodwin L."/>
            <person name="Pitluck S."/>
            <person name="Peters L."/>
            <person name="Mikhailova N."/>
            <person name="Teshima H."/>
            <person name="Kyrpides N."/>
            <person name="Mavromatis K."/>
            <person name="Ivanova N."/>
            <person name="Markowitz V."/>
            <person name="Cheng J.-F."/>
            <person name="Hugenholtz P."/>
            <person name="Woyke T."/>
            <person name="Wu D."/>
            <person name="Spring S."/>
            <person name="Brambilla E.-M."/>
            <person name="Klenk H.-P."/>
            <person name="Eisen J.A."/>
        </authorList>
    </citation>
    <scope>NUCLEOTIDE SEQUENCE [LARGE SCALE GENOMIC DNA]</scope>
    <source>
        <strain evidence="8 9">DSM 12556</strain>
    </source>
</reference>
<dbReference type="HOGENOM" id="CLU_044993_0_0_0"/>
<dbReference type="InterPro" id="IPR052159">
    <property type="entry name" value="Competence_DNA_uptake"/>
</dbReference>
<dbReference type="PANTHER" id="PTHR30619">
    <property type="entry name" value="DNA INTERNALIZATION/COMPETENCE PROTEIN COMEC/REC2"/>
    <property type="match status" value="1"/>
</dbReference>
<evidence type="ECO:0000256" key="1">
    <source>
        <dbReference type="ARBA" id="ARBA00004651"/>
    </source>
</evidence>
<dbReference type="Pfam" id="PF03772">
    <property type="entry name" value="Competence"/>
    <property type="match status" value="1"/>
</dbReference>
<feature type="transmembrane region" description="Helical" evidence="6">
    <location>
        <begin position="296"/>
        <end position="315"/>
    </location>
</feature>
<dbReference type="EMBL" id="CM001377">
    <property type="protein sequence ID" value="EHM09804.1"/>
    <property type="molecule type" value="Genomic_DNA"/>
</dbReference>
<proteinExistence type="predicted"/>
<name>H0UQX5_9BACT</name>
<gene>
    <name evidence="8" type="ORF">TheveDRAFT_0645</name>
</gene>
<feature type="transmembrane region" description="Helical" evidence="6">
    <location>
        <begin position="429"/>
        <end position="451"/>
    </location>
</feature>
<feature type="transmembrane region" description="Helical" evidence="6">
    <location>
        <begin position="321"/>
        <end position="341"/>
    </location>
</feature>
<dbReference type="InterPro" id="IPR004477">
    <property type="entry name" value="ComEC_N"/>
</dbReference>
<dbReference type="GO" id="GO:0005886">
    <property type="term" value="C:plasma membrane"/>
    <property type="evidence" value="ECO:0007669"/>
    <property type="project" value="UniProtKB-SubCell"/>
</dbReference>
<dbReference type="STRING" id="926567.TheveDRAFT_0645"/>
<keyword evidence="3 6" id="KW-0812">Transmembrane</keyword>
<evidence type="ECO:0000256" key="2">
    <source>
        <dbReference type="ARBA" id="ARBA00022475"/>
    </source>
</evidence>
<feature type="transmembrane region" description="Helical" evidence="6">
    <location>
        <begin position="260"/>
        <end position="284"/>
    </location>
</feature>
<feature type="transmembrane region" description="Helical" evidence="6">
    <location>
        <begin position="228"/>
        <end position="248"/>
    </location>
</feature>
<comment type="subcellular location">
    <subcellularLocation>
        <location evidence="1">Cell membrane</location>
        <topology evidence="1">Multi-pass membrane protein</topology>
    </subcellularLocation>
</comment>
<keyword evidence="5 6" id="KW-0472">Membrane</keyword>
<sequence length="453" mass="48422">MPGYLVVLASSMAGIGWLLISLAATGFPKGSRGVALGCAFLSIVGVMRCQHAVSYRLEPQRISCVGEVTMERTWGSGQKGIVSSPLGSLVVSPAVPIEEGQEVRLEGMSGPFDEVSPRTADGFDEEAYWRSKGAVGVFKGHVSPAGPSSGIVGSFLRLRLALKRRAMLGLPPLSRGYLLASWFGVKDPELVEDHRRWGTSHILAVSGFHVALLLGGLWFVFKPRRSGLLLGSLALWVYVLMAGCPPSAVRAACMAQLGMLGFLLGRGVRGMNLLFSGGWLMLMFNPWMAFDVGFRLSVLSVAVLLGVGGAVRGAWYPMVSLAVWLATYPLAASTFGAVPVVGILSNLVALPFFSIYLAAVFILGVPSMLFNLGEVLMLPLEFVGELFASFMDSLCRFIPGWVPYVPFLAAVSVTVMSSSVLWGCGFRGVHLVIGFLAWVGLWSLCFLSVGFGL</sequence>
<dbReference type="PANTHER" id="PTHR30619:SF7">
    <property type="entry name" value="BETA-LACTAMASE DOMAIN PROTEIN"/>
    <property type="match status" value="1"/>
</dbReference>
<accession>H0UQX5</accession>
<feature type="transmembrane region" description="Helical" evidence="6">
    <location>
        <begin position="348"/>
        <end position="370"/>
    </location>
</feature>
<feature type="domain" description="ComEC/Rec2-related protein" evidence="7">
    <location>
        <begin position="187"/>
        <end position="423"/>
    </location>
</feature>
<evidence type="ECO:0000259" key="7">
    <source>
        <dbReference type="Pfam" id="PF03772"/>
    </source>
</evidence>
<dbReference type="Proteomes" id="UP000005730">
    <property type="component" value="Chromosome"/>
</dbReference>
<keyword evidence="4 6" id="KW-1133">Transmembrane helix</keyword>
<evidence type="ECO:0000256" key="6">
    <source>
        <dbReference type="SAM" id="Phobius"/>
    </source>
</evidence>
<keyword evidence="2" id="KW-1003">Cell membrane</keyword>